<dbReference type="AlphaFoldDB" id="A0A0J7JVL2"/>
<keyword evidence="2" id="KW-1185">Reference proteome</keyword>
<comment type="caution">
    <text evidence="1">The sequence shown here is derived from an EMBL/GenBank/DDBJ whole genome shotgun (WGS) entry which is preliminary data.</text>
</comment>
<evidence type="ECO:0000313" key="2">
    <source>
        <dbReference type="Proteomes" id="UP000036403"/>
    </source>
</evidence>
<dbReference type="Proteomes" id="UP000036403">
    <property type="component" value="Unassembled WGS sequence"/>
</dbReference>
<accession>A0A0J7JVL2</accession>
<gene>
    <name evidence="1" type="ORF">RF55_23976</name>
</gene>
<dbReference type="OrthoDB" id="10039976at2759"/>
<reference evidence="1 2" key="1">
    <citation type="submission" date="2015-04" db="EMBL/GenBank/DDBJ databases">
        <title>Lasius niger genome sequencing.</title>
        <authorList>
            <person name="Konorov E.A."/>
            <person name="Nikitin M.A."/>
            <person name="Kirill M.V."/>
            <person name="Chang P."/>
        </authorList>
    </citation>
    <scope>NUCLEOTIDE SEQUENCE [LARGE SCALE GENOMIC DNA]</scope>
    <source>
        <tissue evidence="1">Whole</tissue>
    </source>
</reference>
<dbReference type="EMBL" id="LBMM01027787">
    <property type="protein sequence ID" value="KMQ82159.1"/>
    <property type="molecule type" value="Genomic_DNA"/>
</dbReference>
<name>A0A0J7JVL2_LASNI</name>
<dbReference type="STRING" id="67767.A0A0J7JVL2"/>
<dbReference type="GO" id="GO:0016740">
    <property type="term" value="F:transferase activity"/>
    <property type="evidence" value="ECO:0007669"/>
    <property type="project" value="UniProtKB-KW"/>
</dbReference>
<evidence type="ECO:0000313" key="1">
    <source>
        <dbReference type="EMBL" id="KMQ82159.1"/>
    </source>
</evidence>
<dbReference type="PaxDb" id="67767-A0A0J7JVL2"/>
<dbReference type="Gene3D" id="3.40.630.30">
    <property type="match status" value="1"/>
</dbReference>
<keyword evidence="1" id="KW-0808">Transferase</keyword>
<protein>
    <submittedName>
        <fullName evidence="1">Glucosamine-phosphate n-acetyltransferase</fullName>
    </submittedName>
</protein>
<feature type="non-terminal residue" evidence="1">
    <location>
        <position position="124"/>
    </location>
</feature>
<organism evidence="1 2">
    <name type="scientific">Lasius niger</name>
    <name type="common">Black garden ant</name>
    <dbReference type="NCBI Taxonomy" id="67767"/>
    <lineage>
        <taxon>Eukaryota</taxon>
        <taxon>Metazoa</taxon>
        <taxon>Ecdysozoa</taxon>
        <taxon>Arthropoda</taxon>
        <taxon>Hexapoda</taxon>
        <taxon>Insecta</taxon>
        <taxon>Pterygota</taxon>
        <taxon>Neoptera</taxon>
        <taxon>Endopterygota</taxon>
        <taxon>Hymenoptera</taxon>
        <taxon>Apocrita</taxon>
        <taxon>Aculeata</taxon>
        <taxon>Formicoidea</taxon>
        <taxon>Formicidae</taxon>
        <taxon>Formicinae</taxon>
        <taxon>Lasius</taxon>
        <taxon>Lasius</taxon>
    </lineage>
</organism>
<proteinExistence type="predicted"/>
<sequence>MGARALIPARRRHCGSVFHYPLLSSQPLPVPCQRLPPVTRYINRRVAMAGPESLFSADLISPEVAAALPEGYKLRALRKSDYDTGFLDCLRVLTTVGDITKEDFEAQFRRMGQNETYYIIVIED</sequence>